<keyword evidence="1" id="KW-1133">Transmembrane helix</keyword>
<dbReference type="RefSeq" id="WP_247234572.1">
    <property type="nucleotide sequence ID" value="NZ_JALKHS010000021.1"/>
</dbReference>
<name>A0ABT0E1Z8_9SPHN</name>
<evidence type="ECO:0000313" key="3">
    <source>
        <dbReference type="Proteomes" id="UP001203512"/>
    </source>
</evidence>
<comment type="caution">
    <text evidence="2">The sequence shown here is derived from an EMBL/GenBank/DDBJ whole genome shotgun (WGS) entry which is preliminary data.</text>
</comment>
<keyword evidence="1" id="KW-0472">Membrane</keyword>
<gene>
    <name evidence="2" type="ORF">MU848_17590</name>
</gene>
<dbReference type="EMBL" id="JALKHS010000021">
    <property type="protein sequence ID" value="MCK0533406.1"/>
    <property type="molecule type" value="Genomic_DNA"/>
</dbReference>
<reference evidence="2 3" key="1">
    <citation type="submission" date="2022-04" db="EMBL/GenBank/DDBJ databases">
        <authorList>
            <person name="Huq M.A."/>
        </authorList>
    </citation>
    <scope>NUCLEOTIDE SEQUENCE [LARGE SCALE GENOMIC DNA]</scope>
    <source>
        <strain evidence="2 3">MAH-33</strain>
    </source>
</reference>
<dbReference type="Proteomes" id="UP001203512">
    <property type="component" value="Unassembled WGS sequence"/>
</dbReference>
<evidence type="ECO:0000256" key="1">
    <source>
        <dbReference type="SAM" id="Phobius"/>
    </source>
</evidence>
<organism evidence="2 3">
    <name type="scientific">Sphingobium agri</name>
    <dbReference type="NCBI Taxonomy" id="2933566"/>
    <lineage>
        <taxon>Bacteria</taxon>
        <taxon>Pseudomonadati</taxon>
        <taxon>Pseudomonadota</taxon>
        <taxon>Alphaproteobacteria</taxon>
        <taxon>Sphingomonadales</taxon>
        <taxon>Sphingomonadaceae</taxon>
        <taxon>Sphingobium</taxon>
    </lineage>
</organism>
<keyword evidence="3" id="KW-1185">Reference proteome</keyword>
<keyword evidence="1" id="KW-0812">Transmembrane</keyword>
<proteinExistence type="predicted"/>
<feature type="transmembrane region" description="Helical" evidence="1">
    <location>
        <begin position="12"/>
        <end position="35"/>
    </location>
</feature>
<evidence type="ECO:0000313" key="2">
    <source>
        <dbReference type="EMBL" id="MCK0533406.1"/>
    </source>
</evidence>
<protein>
    <submittedName>
        <fullName evidence="2">Uncharacterized protein</fullName>
    </submittedName>
</protein>
<accession>A0ABT0E1Z8</accession>
<sequence>MRPEEEAALADIHAAFSGSVAYTGAGLIGAAIAAVRMEDTAPPFQGAGATLRKVWYEIMQDVLPSEPRKGDQIVDGGAERKVIDVTRRDDLAAWWVVVQK</sequence>